<dbReference type="AlphaFoldDB" id="A0A816MYM8"/>
<name>A0A816MYM8_BRANA</name>
<protein>
    <submittedName>
        <fullName evidence="1">(rape) hypothetical protein</fullName>
    </submittedName>
</protein>
<reference evidence="1" key="1">
    <citation type="submission" date="2021-01" db="EMBL/GenBank/DDBJ databases">
        <authorList>
            <consortium name="Genoscope - CEA"/>
            <person name="William W."/>
        </authorList>
    </citation>
    <scope>NUCLEOTIDE SEQUENCE</scope>
</reference>
<sequence>MNICIYMPYKIITKFVALSESFKFPLLCTALSETPRCARR</sequence>
<dbReference type="Proteomes" id="UP001295469">
    <property type="component" value="Chromosome C07"/>
</dbReference>
<dbReference type="EMBL" id="HG994371">
    <property type="protein sequence ID" value="CAF2030322.1"/>
    <property type="molecule type" value="Genomic_DNA"/>
</dbReference>
<proteinExistence type="predicted"/>
<accession>A0A816MYM8</accession>
<organism evidence="1">
    <name type="scientific">Brassica napus</name>
    <name type="common">Rape</name>
    <dbReference type="NCBI Taxonomy" id="3708"/>
    <lineage>
        <taxon>Eukaryota</taxon>
        <taxon>Viridiplantae</taxon>
        <taxon>Streptophyta</taxon>
        <taxon>Embryophyta</taxon>
        <taxon>Tracheophyta</taxon>
        <taxon>Spermatophyta</taxon>
        <taxon>Magnoliopsida</taxon>
        <taxon>eudicotyledons</taxon>
        <taxon>Gunneridae</taxon>
        <taxon>Pentapetalae</taxon>
        <taxon>rosids</taxon>
        <taxon>malvids</taxon>
        <taxon>Brassicales</taxon>
        <taxon>Brassicaceae</taxon>
        <taxon>Brassiceae</taxon>
        <taxon>Brassica</taxon>
    </lineage>
</organism>
<gene>
    <name evidence="1" type="ORF">DARMORV10_C07P57660.1</name>
</gene>
<evidence type="ECO:0000313" key="1">
    <source>
        <dbReference type="EMBL" id="CAF2030322.1"/>
    </source>
</evidence>